<feature type="transmembrane region" description="Helical" evidence="6">
    <location>
        <begin position="136"/>
        <end position="154"/>
    </location>
</feature>
<dbReference type="PANTHER" id="PTHR22911:SF6">
    <property type="entry name" value="SOLUTE CARRIER FAMILY 35 MEMBER G1"/>
    <property type="match status" value="1"/>
</dbReference>
<protein>
    <recommendedName>
        <fullName evidence="7">EamA domain-containing protein</fullName>
    </recommendedName>
</protein>
<sequence length="436" mass="46149">MQDQSRAGGAAAQARRLGCDIGEGCADNLSVGAPSLGQEDGPVATLEEPQAEIRLQGGDLLGHSGLRQTKFLGGGREAFMSGSRFEGRKTRQRWKRTAIHSKSSCIGDPFSFYEGSSPWFPSRMAWKSDHTPRSGGTTHGIIAILAAVTLLSFSDALVKMSGDNFGLAQLVLLRSTVAAVLLAAWLLPMHGRSSLRLTRRGWVWARSLCLAAMWLSYYAALPAMSFALAAACYYTAPAWMALLGRALLGMKVGGRGWTAVALSLAGVLLVVSPSTDTFTPLLLLPLAAAGFYALAGLITWSRCQAESPGAMAFTLNLCLVCVAAAALLLLSLFRPGGTESFILALWPRLTLADWSLAFVLGCLLAVIATAVATAYRLAPTPVLGVFDTAYLGFAAIWGAVLFGDVLTARETLGIALIACSAILMSGGRQERKDHFS</sequence>
<dbReference type="Pfam" id="PF00892">
    <property type="entry name" value="EamA"/>
    <property type="match status" value="1"/>
</dbReference>
<accession>A0A8J2ZN30</accession>
<dbReference type="AlphaFoldDB" id="A0A8J2ZN30"/>
<feature type="domain" description="EamA" evidence="7">
    <location>
        <begin position="140"/>
        <end position="271"/>
    </location>
</feature>
<reference evidence="8" key="2">
    <citation type="submission" date="2020-09" db="EMBL/GenBank/DDBJ databases">
        <authorList>
            <person name="Sun Q."/>
            <person name="Zhou Y."/>
        </authorList>
    </citation>
    <scope>NUCLEOTIDE SEQUENCE</scope>
    <source>
        <strain evidence="8">CGMCC 1.15762</strain>
    </source>
</reference>
<reference evidence="8" key="1">
    <citation type="journal article" date="2014" name="Int. J. Syst. Evol. Microbiol.">
        <title>Complete genome sequence of Corynebacterium casei LMG S-19264T (=DSM 44701T), isolated from a smear-ripened cheese.</title>
        <authorList>
            <consortium name="US DOE Joint Genome Institute (JGI-PGF)"/>
            <person name="Walter F."/>
            <person name="Albersmeier A."/>
            <person name="Kalinowski J."/>
            <person name="Ruckert C."/>
        </authorList>
    </citation>
    <scope>NUCLEOTIDE SEQUENCE</scope>
    <source>
        <strain evidence="8">CGMCC 1.15762</strain>
    </source>
</reference>
<name>A0A8J2ZN30_9RHOB</name>
<comment type="subcellular location">
    <subcellularLocation>
        <location evidence="1">Membrane</location>
        <topology evidence="1">Multi-pass membrane protein</topology>
    </subcellularLocation>
</comment>
<feature type="transmembrane region" description="Helical" evidence="6">
    <location>
        <begin position="281"/>
        <end position="300"/>
    </location>
</feature>
<keyword evidence="4 6" id="KW-1133">Transmembrane helix</keyword>
<feature type="transmembrane region" description="Helical" evidence="6">
    <location>
        <begin position="312"/>
        <end position="334"/>
    </location>
</feature>
<feature type="transmembrane region" description="Helical" evidence="6">
    <location>
        <begin position="382"/>
        <end position="402"/>
    </location>
</feature>
<evidence type="ECO:0000256" key="5">
    <source>
        <dbReference type="ARBA" id="ARBA00023136"/>
    </source>
</evidence>
<evidence type="ECO:0000256" key="3">
    <source>
        <dbReference type="ARBA" id="ARBA00022692"/>
    </source>
</evidence>
<evidence type="ECO:0000256" key="2">
    <source>
        <dbReference type="ARBA" id="ARBA00009853"/>
    </source>
</evidence>
<evidence type="ECO:0000313" key="9">
    <source>
        <dbReference type="Proteomes" id="UP000617145"/>
    </source>
</evidence>
<dbReference type="InterPro" id="IPR000620">
    <property type="entry name" value="EamA_dom"/>
</dbReference>
<organism evidence="8 9">
    <name type="scientific">Salipiger pallidus</name>
    <dbReference type="NCBI Taxonomy" id="1775170"/>
    <lineage>
        <taxon>Bacteria</taxon>
        <taxon>Pseudomonadati</taxon>
        <taxon>Pseudomonadota</taxon>
        <taxon>Alphaproteobacteria</taxon>
        <taxon>Rhodobacterales</taxon>
        <taxon>Roseobacteraceae</taxon>
        <taxon>Salipiger</taxon>
    </lineage>
</organism>
<comment type="caution">
    <text evidence="8">The sequence shown here is derived from an EMBL/GenBank/DDBJ whole genome shotgun (WGS) entry which is preliminary data.</text>
</comment>
<feature type="transmembrane region" description="Helical" evidence="6">
    <location>
        <begin position="226"/>
        <end position="244"/>
    </location>
</feature>
<evidence type="ECO:0000256" key="4">
    <source>
        <dbReference type="ARBA" id="ARBA00022989"/>
    </source>
</evidence>
<keyword evidence="9" id="KW-1185">Reference proteome</keyword>
<feature type="transmembrane region" description="Helical" evidence="6">
    <location>
        <begin position="166"/>
        <end position="189"/>
    </location>
</feature>
<dbReference type="InterPro" id="IPR037185">
    <property type="entry name" value="EmrE-like"/>
</dbReference>
<gene>
    <name evidence="8" type="ORF">GCM10011415_36080</name>
</gene>
<evidence type="ECO:0000313" key="8">
    <source>
        <dbReference type="EMBL" id="GGG83050.1"/>
    </source>
</evidence>
<dbReference type="PANTHER" id="PTHR22911">
    <property type="entry name" value="ACYL-MALONYL CONDENSING ENZYME-RELATED"/>
    <property type="match status" value="1"/>
</dbReference>
<dbReference type="SUPFAM" id="SSF103481">
    <property type="entry name" value="Multidrug resistance efflux transporter EmrE"/>
    <property type="match status" value="2"/>
</dbReference>
<dbReference type="Proteomes" id="UP000617145">
    <property type="component" value="Unassembled WGS sequence"/>
</dbReference>
<proteinExistence type="inferred from homology"/>
<dbReference type="EMBL" id="BMJV01000008">
    <property type="protein sequence ID" value="GGG83050.1"/>
    <property type="molecule type" value="Genomic_DNA"/>
</dbReference>
<keyword evidence="5 6" id="KW-0472">Membrane</keyword>
<comment type="similarity">
    <text evidence="2">Belongs to the drug/metabolite transporter (DMT) superfamily. 10 TMS drug/metabolite exporter (DME) (TC 2.A.7.3) family.</text>
</comment>
<keyword evidence="3 6" id="KW-0812">Transmembrane</keyword>
<feature type="transmembrane region" description="Helical" evidence="6">
    <location>
        <begin position="256"/>
        <end position="275"/>
    </location>
</feature>
<feature type="transmembrane region" description="Helical" evidence="6">
    <location>
        <begin position="408"/>
        <end position="426"/>
    </location>
</feature>
<feature type="transmembrane region" description="Helical" evidence="6">
    <location>
        <begin position="201"/>
        <end position="220"/>
    </location>
</feature>
<feature type="transmembrane region" description="Helical" evidence="6">
    <location>
        <begin position="354"/>
        <end position="375"/>
    </location>
</feature>
<dbReference type="GO" id="GO:0016020">
    <property type="term" value="C:membrane"/>
    <property type="evidence" value="ECO:0007669"/>
    <property type="project" value="UniProtKB-SubCell"/>
</dbReference>
<evidence type="ECO:0000256" key="6">
    <source>
        <dbReference type="SAM" id="Phobius"/>
    </source>
</evidence>
<evidence type="ECO:0000256" key="1">
    <source>
        <dbReference type="ARBA" id="ARBA00004141"/>
    </source>
</evidence>
<evidence type="ECO:0000259" key="7">
    <source>
        <dbReference type="Pfam" id="PF00892"/>
    </source>
</evidence>